<proteinExistence type="predicted"/>
<dbReference type="PANTHER" id="PTHR21089:SF1">
    <property type="entry name" value="BIFUNCTIONAL 3-DEHYDROQUINATE DEHYDRATASE_SHIKIMATE DEHYDROGENASE, CHLOROPLASTIC"/>
    <property type="match status" value="1"/>
</dbReference>
<reference evidence="7" key="1">
    <citation type="submission" date="2020-11" db="EMBL/GenBank/DDBJ databases">
        <title>Halonatronomonas betainensis gen. nov., sp. nov. a novel haloalkaliphilic representative of the family Halanaerobiacae capable of betaine degradation.</title>
        <authorList>
            <person name="Boltyanskaya Y."/>
            <person name="Kevbrin V."/>
            <person name="Detkova E."/>
            <person name="Grouzdev D.S."/>
            <person name="Koziaeva V."/>
            <person name="Zhilina T."/>
        </authorList>
    </citation>
    <scope>NUCLEOTIDE SEQUENCE</scope>
    <source>
        <strain evidence="7">Z-7014</strain>
    </source>
</reference>
<dbReference type="Gene3D" id="3.40.50.720">
    <property type="entry name" value="NAD(P)-binding Rossmann-like Domain"/>
    <property type="match status" value="1"/>
</dbReference>
<comment type="caution">
    <text evidence="7">The sequence shown here is derived from an EMBL/GenBank/DDBJ whole genome shotgun (WGS) entry which is preliminary data.</text>
</comment>
<dbReference type="InterPro" id="IPR006151">
    <property type="entry name" value="Shikm_DH/Glu-tRNA_Rdtase"/>
</dbReference>
<dbReference type="GO" id="GO:0009423">
    <property type="term" value="P:chorismate biosynthetic process"/>
    <property type="evidence" value="ECO:0007669"/>
    <property type="project" value="TreeGrafter"/>
</dbReference>
<sequence length="281" mass="31841">MAYKIDDFLGLIGSDVNKSLSPYIHNTVYSKREQNAFYKAYSLNEEEALKTIEALSIFSFRGINITNPYKQLAFDNVDLLSKSAREIGAINTIKVMEGGKLKGYNTDFLAVKEILRGRYNNQKLPSTLLLGAGGAARAVLYALLDLEFEKLIIANRTKPKALKLISEFNYKKETGSRIEVIDWDVNNISKAVIGSEIVIDTTGLSWDNKSFPGYNSIASDNFIFDLSYPDFNAKLKIKADQVNAEYIDGKKMLLYQAREADKIWFPDFNDKERGKMFDIQF</sequence>
<organism evidence="7 8">
    <name type="scientific">Halonatronomonas betaini</name>
    <dbReference type="NCBI Taxonomy" id="2778430"/>
    <lineage>
        <taxon>Bacteria</taxon>
        <taxon>Bacillati</taxon>
        <taxon>Bacillota</taxon>
        <taxon>Clostridia</taxon>
        <taxon>Halanaerobiales</taxon>
        <taxon>Halarsenatibacteraceae</taxon>
        <taxon>Halonatronomonas</taxon>
    </lineage>
</organism>
<dbReference type="GO" id="GO:0019632">
    <property type="term" value="P:shikimate metabolic process"/>
    <property type="evidence" value="ECO:0007669"/>
    <property type="project" value="TreeGrafter"/>
</dbReference>
<accession>A0A931ARE9</accession>
<dbReference type="SUPFAM" id="SSF51735">
    <property type="entry name" value="NAD(P)-binding Rossmann-fold domains"/>
    <property type="match status" value="1"/>
</dbReference>
<evidence type="ECO:0000313" key="7">
    <source>
        <dbReference type="EMBL" id="MBF8437587.1"/>
    </source>
</evidence>
<dbReference type="AlphaFoldDB" id="A0A931ARE9"/>
<feature type="domain" description="Quinate/shikimate 5-dehydrogenase/glutamyl-tRNA reductase" evidence="5">
    <location>
        <begin position="126"/>
        <end position="203"/>
    </location>
</feature>
<evidence type="ECO:0000259" key="6">
    <source>
        <dbReference type="Pfam" id="PF08501"/>
    </source>
</evidence>
<dbReference type="InterPro" id="IPR022893">
    <property type="entry name" value="Shikimate_DH_fam"/>
</dbReference>
<evidence type="ECO:0000313" key="8">
    <source>
        <dbReference type="Proteomes" id="UP000621436"/>
    </source>
</evidence>
<dbReference type="PANTHER" id="PTHR21089">
    <property type="entry name" value="SHIKIMATE DEHYDROGENASE"/>
    <property type="match status" value="1"/>
</dbReference>
<evidence type="ECO:0000256" key="4">
    <source>
        <dbReference type="ARBA" id="ARBA00049442"/>
    </source>
</evidence>
<evidence type="ECO:0000256" key="2">
    <source>
        <dbReference type="ARBA" id="ARBA00012962"/>
    </source>
</evidence>
<dbReference type="EMBL" id="JADPIE010000006">
    <property type="protein sequence ID" value="MBF8437587.1"/>
    <property type="molecule type" value="Genomic_DNA"/>
</dbReference>
<evidence type="ECO:0000259" key="5">
    <source>
        <dbReference type="Pfam" id="PF01488"/>
    </source>
</evidence>
<dbReference type="Pfam" id="PF08501">
    <property type="entry name" value="Shikimate_dh_N"/>
    <property type="match status" value="1"/>
</dbReference>
<feature type="domain" description="Shikimate dehydrogenase substrate binding N-terminal" evidence="6">
    <location>
        <begin position="11"/>
        <end position="93"/>
    </location>
</feature>
<dbReference type="GO" id="GO:0009073">
    <property type="term" value="P:aromatic amino acid family biosynthetic process"/>
    <property type="evidence" value="ECO:0007669"/>
    <property type="project" value="UniProtKB-KW"/>
</dbReference>
<dbReference type="Gene3D" id="3.40.50.10860">
    <property type="entry name" value="Leucine Dehydrogenase, chain A, domain 1"/>
    <property type="match status" value="1"/>
</dbReference>
<evidence type="ECO:0000256" key="1">
    <source>
        <dbReference type="ARBA" id="ARBA00004871"/>
    </source>
</evidence>
<dbReference type="InterPro" id="IPR046346">
    <property type="entry name" value="Aminoacid_DH-like_N_sf"/>
</dbReference>
<protein>
    <recommendedName>
        <fullName evidence="2">shikimate dehydrogenase (NADP(+))</fullName>
        <ecNumber evidence="2">1.1.1.25</ecNumber>
    </recommendedName>
</protein>
<dbReference type="Proteomes" id="UP000621436">
    <property type="component" value="Unassembled WGS sequence"/>
</dbReference>
<dbReference type="CDD" id="cd01065">
    <property type="entry name" value="NAD_bind_Shikimate_DH"/>
    <property type="match status" value="1"/>
</dbReference>
<keyword evidence="3" id="KW-0028">Amino-acid biosynthesis</keyword>
<gene>
    <name evidence="7" type="ORF">I0Q91_10870</name>
</gene>
<dbReference type="InterPro" id="IPR013708">
    <property type="entry name" value="Shikimate_DH-bd_N"/>
</dbReference>
<dbReference type="SUPFAM" id="SSF53223">
    <property type="entry name" value="Aminoacid dehydrogenase-like, N-terminal domain"/>
    <property type="match status" value="1"/>
</dbReference>
<dbReference type="Pfam" id="PF01488">
    <property type="entry name" value="Shikimate_DH"/>
    <property type="match status" value="1"/>
</dbReference>
<keyword evidence="3" id="KW-0057">Aromatic amino acid biosynthesis</keyword>
<keyword evidence="8" id="KW-1185">Reference proteome</keyword>
<evidence type="ECO:0000256" key="3">
    <source>
        <dbReference type="ARBA" id="ARBA00023141"/>
    </source>
</evidence>
<dbReference type="EC" id="1.1.1.25" evidence="2"/>
<dbReference type="RefSeq" id="WP_270454581.1">
    <property type="nucleotide sequence ID" value="NZ_JADPIE010000006.1"/>
</dbReference>
<name>A0A931ARE9_9FIRM</name>
<comment type="pathway">
    <text evidence="1">Metabolic intermediate biosynthesis; chorismate biosynthesis; chorismate from D-erythrose 4-phosphate and phosphoenolpyruvate: step 4/7.</text>
</comment>
<dbReference type="InterPro" id="IPR036291">
    <property type="entry name" value="NAD(P)-bd_dom_sf"/>
</dbReference>
<comment type="catalytic activity">
    <reaction evidence="4">
        <text>shikimate + NADP(+) = 3-dehydroshikimate + NADPH + H(+)</text>
        <dbReference type="Rhea" id="RHEA:17737"/>
        <dbReference type="ChEBI" id="CHEBI:15378"/>
        <dbReference type="ChEBI" id="CHEBI:16630"/>
        <dbReference type="ChEBI" id="CHEBI:36208"/>
        <dbReference type="ChEBI" id="CHEBI:57783"/>
        <dbReference type="ChEBI" id="CHEBI:58349"/>
        <dbReference type="EC" id="1.1.1.25"/>
    </reaction>
</comment>
<dbReference type="GO" id="GO:0004764">
    <property type="term" value="F:shikimate 3-dehydrogenase (NADP+) activity"/>
    <property type="evidence" value="ECO:0007669"/>
    <property type="project" value="UniProtKB-EC"/>
</dbReference>